<name>A0A2P2QDU7_RHIMU</name>
<protein>
    <submittedName>
        <fullName evidence="1">Uncharacterized protein</fullName>
    </submittedName>
</protein>
<dbReference type="AlphaFoldDB" id="A0A2P2QDU7"/>
<evidence type="ECO:0000313" key="1">
    <source>
        <dbReference type="EMBL" id="MBX65139.1"/>
    </source>
</evidence>
<proteinExistence type="predicted"/>
<reference evidence="1" key="1">
    <citation type="submission" date="2018-02" db="EMBL/GenBank/DDBJ databases">
        <title>Rhizophora mucronata_Transcriptome.</title>
        <authorList>
            <person name="Meera S.P."/>
            <person name="Sreeshan A."/>
            <person name="Augustine A."/>
        </authorList>
    </citation>
    <scope>NUCLEOTIDE SEQUENCE</scope>
    <source>
        <tissue evidence="1">Leaf</tissue>
    </source>
</reference>
<dbReference type="EMBL" id="GGEC01084655">
    <property type="protein sequence ID" value="MBX65139.1"/>
    <property type="molecule type" value="Transcribed_RNA"/>
</dbReference>
<organism evidence="1">
    <name type="scientific">Rhizophora mucronata</name>
    <name type="common">Asiatic mangrove</name>
    <dbReference type="NCBI Taxonomy" id="61149"/>
    <lineage>
        <taxon>Eukaryota</taxon>
        <taxon>Viridiplantae</taxon>
        <taxon>Streptophyta</taxon>
        <taxon>Embryophyta</taxon>
        <taxon>Tracheophyta</taxon>
        <taxon>Spermatophyta</taxon>
        <taxon>Magnoliopsida</taxon>
        <taxon>eudicotyledons</taxon>
        <taxon>Gunneridae</taxon>
        <taxon>Pentapetalae</taxon>
        <taxon>rosids</taxon>
        <taxon>fabids</taxon>
        <taxon>Malpighiales</taxon>
        <taxon>Rhizophoraceae</taxon>
        <taxon>Rhizophora</taxon>
    </lineage>
</organism>
<accession>A0A2P2QDU7</accession>
<sequence>MVLLHFRSTCGFLTISLQCKNFKVHLYSTIYLPKELDAKERCWNLSSCIVKLDCGGKKRDHKIYCFCFLSIL</sequence>